<evidence type="ECO:0000256" key="1">
    <source>
        <dbReference type="ARBA" id="ARBA00022714"/>
    </source>
</evidence>
<keyword evidence="2" id="KW-0479">Metal-binding</keyword>
<keyword evidence="1" id="KW-0001">2Fe-2S</keyword>
<dbReference type="Pfam" id="PF01799">
    <property type="entry name" value="Fer2_2"/>
    <property type="match status" value="1"/>
</dbReference>
<dbReference type="PANTHER" id="PTHR45444">
    <property type="entry name" value="XANTHINE DEHYDROGENASE"/>
    <property type="match status" value="1"/>
</dbReference>
<evidence type="ECO:0000256" key="5">
    <source>
        <dbReference type="ARBA" id="ARBA00023014"/>
    </source>
</evidence>
<feature type="domain" description="2Fe-2S ferredoxin-type" evidence="6">
    <location>
        <begin position="14"/>
        <end position="82"/>
    </location>
</feature>
<proteinExistence type="predicted"/>
<comment type="caution">
    <text evidence="8">The sequence shown here is derived from an EMBL/GenBank/DDBJ whole genome shotgun (WGS) entry which is preliminary data.</text>
</comment>
<dbReference type="CDD" id="cd00207">
    <property type="entry name" value="fer2"/>
    <property type="match status" value="1"/>
</dbReference>
<dbReference type="InterPro" id="IPR016208">
    <property type="entry name" value="Ald_Oxase/xanthine_DH-like"/>
</dbReference>
<keyword evidence="5" id="KW-0411">Iron-sulfur</keyword>
<keyword evidence="9" id="KW-1185">Reference proteome</keyword>
<name>A0A9Q1HGP3_HOLLE</name>
<evidence type="ECO:0000256" key="2">
    <source>
        <dbReference type="ARBA" id="ARBA00022723"/>
    </source>
</evidence>
<dbReference type="AlphaFoldDB" id="A0A9Q1HGP3"/>
<dbReference type="InterPro" id="IPR036318">
    <property type="entry name" value="FAD-bd_PCMH-like_sf"/>
</dbReference>
<dbReference type="EMBL" id="JAIZAY010000003">
    <property type="protein sequence ID" value="KAJ8045854.1"/>
    <property type="molecule type" value="Genomic_DNA"/>
</dbReference>
<dbReference type="FunFam" id="3.10.20.30:FF:000015">
    <property type="entry name" value="Aldehyde oxidase 1"/>
    <property type="match status" value="1"/>
</dbReference>
<dbReference type="GO" id="GO:0051537">
    <property type="term" value="F:2 iron, 2 sulfur cluster binding"/>
    <property type="evidence" value="ECO:0007669"/>
    <property type="project" value="UniProtKB-KW"/>
</dbReference>
<evidence type="ECO:0000256" key="3">
    <source>
        <dbReference type="ARBA" id="ARBA00023002"/>
    </source>
</evidence>
<dbReference type="SUPFAM" id="SSF54292">
    <property type="entry name" value="2Fe-2S ferredoxin-like"/>
    <property type="match status" value="1"/>
</dbReference>
<protein>
    <submittedName>
        <fullName evidence="8">Xanthine dehydrogenase</fullName>
    </submittedName>
</protein>
<sequence length="277" mass="30669">MAAFQAPCDVLVFFCNGKKIVERNADPEMSLLTYLRDKLSLSGTKNSCAEGGCGACTAMLSYYDVKKKEVRHFAVNTCLTPLCAVHYMAVTTVEGIGSSRTKLHPVQERIAKAHGSQCGFCTPGFVMSMYTLLRNNSAPSGEDIETVLVDNLCRCTGYRPILEGFQTFSKVSSDLCLVDEDDQNKKDMIEDMGFLCRNQLFRKEDWMPYDSTQDVIFPPELMILAENGPENITFASQNSTWYCPVTLQGALDLKISYPEAVIVAGNTDVGKSTSHFH</sequence>
<dbReference type="Gene3D" id="3.10.20.30">
    <property type="match status" value="1"/>
</dbReference>
<keyword evidence="3" id="KW-0560">Oxidoreductase</keyword>
<dbReference type="GO" id="GO:0016491">
    <property type="term" value="F:oxidoreductase activity"/>
    <property type="evidence" value="ECO:0007669"/>
    <property type="project" value="UniProtKB-KW"/>
</dbReference>
<gene>
    <name evidence="8" type="ORF">HOLleu_08956</name>
</gene>
<dbReference type="InterPro" id="IPR036010">
    <property type="entry name" value="2Fe-2S_ferredoxin-like_sf"/>
</dbReference>
<dbReference type="GO" id="GO:0005506">
    <property type="term" value="F:iron ion binding"/>
    <property type="evidence" value="ECO:0007669"/>
    <property type="project" value="InterPro"/>
</dbReference>
<dbReference type="InterPro" id="IPR036884">
    <property type="entry name" value="2Fe-2S-bd_dom_sf"/>
</dbReference>
<dbReference type="Gene3D" id="1.10.150.120">
    <property type="entry name" value="[2Fe-2S]-binding domain"/>
    <property type="match status" value="1"/>
</dbReference>
<evidence type="ECO:0000259" key="6">
    <source>
        <dbReference type="Pfam" id="PF00111"/>
    </source>
</evidence>
<dbReference type="Proteomes" id="UP001152320">
    <property type="component" value="Chromosome 3"/>
</dbReference>
<organism evidence="8 9">
    <name type="scientific">Holothuria leucospilota</name>
    <name type="common">Black long sea cucumber</name>
    <name type="synonym">Mertensiothuria leucospilota</name>
    <dbReference type="NCBI Taxonomy" id="206669"/>
    <lineage>
        <taxon>Eukaryota</taxon>
        <taxon>Metazoa</taxon>
        <taxon>Echinodermata</taxon>
        <taxon>Eleutherozoa</taxon>
        <taxon>Echinozoa</taxon>
        <taxon>Holothuroidea</taxon>
        <taxon>Aspidochirotacea</taxon>
        <taxon>Aspidochirotida</taxon>
        <taxon>Holothuriidae</taxon>
        <taxon>Holothuria</taxon>
    </lineage>
</organism>
<reference evidence="8" key="1">
    <citation type="submission" date="2021-10" db="EMBL/GenBank/DDBJ databases">
        <title>Tropical sea cucumber genome reveals ecological adaptation and Cuvierian tubules defense mechanism.</title>
        <authorList>
            <person name="Chen T."/>
        </authorList>
    </citation>
    <scope>NUCLEOTIDE SEQUENCE</scope>
    <source>
        <strain evidence="8">Nanhai2018</strain>
        <tissue evidence="8">Muscle</tissue>
    </source>
</reference>
<dbReference type="InterPro" id="IPR016167">
    <property type="entry name" value="FAD-bd_PCMH_sub1"/>
</dbReference>
<dbReference type="PANTHER" id="PTHR45444:SF3">
    <property type="entry name" value="XANTHINE DEHYDROGENASE"/>
    <property type="match status" value="1"/>
</dbReference>
<dbReference type="InterPro" id="IPR006058">
    <property type="entry name" value="2Fe2S_fd_BS"/>
</dbReference>
<dbReference type="SUPFAM" id="SSF47741">
    <property type="entry name" value="CO dehydrogenase ISP C-domain like"/>
    <property type="match status" value="1"/>
</dbReference>
<dbReference type="GO" id="GO:0050660">
    <property type="term" value="F:flavin adenine dinucleotide binding"/>
    <property type="evidence" value="ECO:0007669"/>
    <property type="project" value="InterPro"/>
</dbReference>
<dbReference type="Pfam" id="PF00111">
    <property type="entry name" value="Fer2"/>
    <property type="match status" value="1"/>
</dbReference>
<evidence type="ECO:0000313" key="9">
    <source>
        <dbReference type="Proteomes" id="UP001152320"/>
    </source>
</evidence>
<dbReference type="InterPro" id="IPR002888">
    <property type="entry name" value="2Fe-2S-bd"/>
</dbReference>
<dbReference type="InterPro" id="IPR012675">
    <property type="entry name" value="Beta-grasp_dom_sf"/>
</dbReference>
<dbReference type="Gene3D" id="3.30.43.10">
    <property type="entry name" value="Uridine Diphospho-n-acetylenolpyruvylglucosamine Reductase, domain 2"/>
    <property type="match status" value="1"/>
</dbReference>
<keyword evidence="4" id="KW-0408">Iron</keyword>
<evidence type="ECO:0000259" key="7">
    <source>
        <dbReference type="Pfam" id="PF01799"/>
    </source>
</evidence>
<dbReference type="InterPro" id="IPR001041">
    <property type="entry name" value="2Fe-2S_ferredoxin-type"/>
</dbReference>
<evidence type="ECO:0000313" key="8">
    <source>
        <dbReference type="EMBL" id="KAJ8045854.1"/>
    </source>
</evidence>
<evidence type="ECO:0000256" key="4">
    <source>
        <dbReference type="ARBA" id="ARBA00023004"/>
    </source>
</evidence>
<dbReference type="SUPFAM" id="SSF56176">
    <property type="entry name" value="FAD-binding/transporter-associated domain-like"/>
    <property type="match status" value="1"/>
</dbReference>
<feature type="domain" description="[2Fe-2S]-binding" evidence="7">
    <location>
        <begin position="92"/>
        <end position="165"/>
    </location>
</feature>
<dbReference type="OrthoDB" id="8300278at2759"/>
<accession>A0A9Q1HGP3</accession>
<dbReference type="PROSITE" id="PS00197">
    <property type="entry name" value="2FE2S_FER_1"/>
    <property type="match status" value="1"/>
</dbReference>